<dbReference type="SUPFAM" id="SSF53474">
    <property type="entry name" value="alpha/beta-Hydrolases"/>
    <property type="match status" value="1"/>
</dbReference>
<evidence type="ECO:0008006" key="4">
    <source>
        <dbReference type="Google" id="ProtNLM"/>
    </source>
</evidence>
<proteinExistence type="predicted"/>
<feature type="signal peptide" evidence="1">
    <location>
        <begin position="1"/>
        <end position="28"/>
    </location>
</feature>
<dbReference type="GO" id="GO:0016042">
    <property type="term" value="P:lipid catabolic process"/>
    <property type="evidence" value="ECO:0007669"/>
    <property type="project" value="InterPro"/>
</dbReference>
<gene>
    <name evidence="2" type="ORF">BTM25_15780</name>
</gene>
<dbReference type="Gene3D" id="3.40.50.1820">
    <property type="entry name" value="alpha/beta hydrolase"/>
    <property type="match status" value="1"/>
</dbReference>
<sequence length="402" mass="42363" precursor="true">MAHALLRTSAVVTAAALCAGLASASASAAAGPHRGALVSAEHLRTLSSGQVAGQLAAAGYEHASVRNGVDTYRLVYRTVDAHGRPTTASGLFVLPRTGRHRLRTVSYDHGTTSYKGDAPSTTGDGFAPAPALTYGAAGFAAAEPDYLGLGLGPGVHPWMNVPSEVTASVDMLRASRAFARRHGRELDRKVLVTGFSQGASAATALGRALQNGSDPWFRLGALAPISGGYAFRTAEIPALLNGGVEPKSGTLYAAYLLVAFNRLHHLYDSPAQVFKSPYDETIEQLFDGTHTGEELFNSTPGTIGDLLTPYGLKLLTDPPERFAAALKVLDGTCQWTPKAPTRLYFSRNDEQAVNANSTTCRTQLGTQVPLIDLGTGNYQGSRHLGSNVAGTAAIVRWFLTLK</sequence>
<protein>
    <recommendedName>
        <fullName evidence="4">Lipase</fullName>
    </recommendedName>
</protein>
<dbReference type="AlphaFoldDB" id="A0A2P4UQ39"/>
<evidence type="ECO:0000313" key="2">
    <source>
        <dbReference type="EMBL" id="POM27167.1"/>
    </source>
</evidence>
<keyword evidence="1" id="KW-0732">Signal</keyword>
<dbReference type="EMBL" id="MTBP01000001">
    <property type="protein sequence ID" value="POM27167.1"/>
    <property type="molecule type" value="Genomic_DNA"/>
</dbReference>
<organism evidence="2 3">
    <name type="scientific">Actinomadura rubteroloni</name>
    <dbReference type="NCBI Taxonomy" id="1926885"/>
    <lineage>
        <taxon>Bacteria</taxon>
        <taxon>Bacillati</taxon>
        <taxon>Actinomycetota</taxon>
        <taxon>Actinomycetes</taxon>
        <taxon>Streptosporangiales</taxon>
        <taxon>Thermomonosporaceae</taxon>
        <taxon>Actinomadura</taxon>
    </lineage>
</organism>
<dbReference type="InterPro" id="IPR005152">
    <property type="entry name" value="Lipase_secreted"/>
</dbReference>
<dbReference type="PANTHER" id="PTHR34853">
    <property type="match status" value="1"/>
</dbReference>
<dbReference type="Proteomes" id="UP000242367">
    <property type="component" value="Unassembled WGS sequence"/>
</dbReference>
<dbReference type="PANTHER" id="PTHR34853:SF1">
    <property type="entry name" value="LIPASE 5"/>
    <property type="match status" value="1"/>
</dbReference>
<dbReference type="GO" id="GO:0004806">
    <property type="term" value="F:triacylglycerol lipase activity"/>
    <property type="evidence" value="ECO:0007669"/>
    <property type="project" value="InterPro"/>
</dbReference>
<comment type="caution">
    <text evidence="2">The sequence shown here is derived from an EMBL/GenBank/DDBJ whole genome shotgun (WGS) entry which is preliminary data.</text>
</comment>
<evidence type="ECO:0000256" key="1">
    <source>
        <dbReference type="SAM" id="SignalP"/>
    </source>
</evidence>
<keyword evidence="3" id="KW-1185">Reference proteome</keyword>
<name>A0A2P4UQ39_9ACTN</name>
<evidence type="ECO:0000313" key="3">
    <source>
        <dbReference type="Proteomes" id="UP000242367"/>
    </source>
</evidence>
<reference evidence="2 3" key="1">
    <citation type="journal article" date="2017" name="Chemistry">
        <title>Isolation, Biosynthesis and Chemical Modifications of Rubterolones A-F: Rare Tropolone Alkaloids from Actinomadura sp. 5-2.</title>
        <authorList>
            <person name="Guo H."/>
            <person name="Benndorf R."/>
            <person name="Leichnitz D."/>
            <person name="Klassen J.L."/>
            <person name="Vollmers J."/>
            <person name="Gorls H."/>
            <person name="Steinacker M."/>
            <person name="Weigel C."/>
            <person name="Dahse H.M."/>
            <person name="Kaster A.K."/>
            <person name="de Beer Z.W."/>
            <person name="Poulsen M."/>
            <person name="Beemelmanns C."/>
        </authorList>
    </citation>
    <scope>NUCLEOTIDE SEQUENCE [LARGE SCALE GENOMIC DNA]</scope>
    <source>
        <strain evidence="2 3">5-2</strain>
    </source>
</reference>
<feature type="chain" id="PRO_5015108193" description="Lipase" evidence="1">
    <location>
        <begin position="29"/>
        <end position="402"/>
    </location>
</feature>
<dbReference type="PIRSF" id="PIRSF029171">
    <property type="entry name" value="Esterase_LipA"/>
    <property type="match status" value="1"/>
</dbReference>
<accession>A0A2P4UQ39</accession>
<dbReference type="InterPro" id="IPR029058">
    <property type="entry name" value="AB_hydrolase_fold"/>
</dbReference>
<dbReference type="Gene3D" id="1.10.260.160">
    <property type="match status" value="1"/>
</dbReference>
<dbReference type="RefSeq" id="WP_205647990.1">
    <property type="nucleotide sequence ID" value="NZ_MTBP01000001.1"/>
</dbReference>